<dbReference type="EMBL" id="AP018560">
    <property type="protein sequence ID" value="BBD81243.1"/>
    <property type="molecule type" value="Genomic_DNA"/>
</dbReference>
<feature type="transmembrane region" description="Helical" evidence="1">
    <location>
        <begin position="889"/>
        <end position="912"/>
    </location>
</feature>
<reference evidence="3" key="1">
    <citation type="submission" date="2018-04" db="EMBL/GenBank/DDBJ databases">
        <authorList>
            <person name="Watanabe M."/>
            <person name="Kojima H."/>
        </authorList>
    </citation>
    <scope>NUCLEOTIDE SEQUENCE [LARGE SCALE GENOMIC DNA]</scope>
    <source>
        <strain evidence="3">Dysh456</strain>
    </source>
</reference>
<keyword evidence="1" id="KW-0472">Membrane</keyword>
<evidence type="ECO:0000313" key="3">
    <source>
        <dbReference type="Proteomes" id="UP000270530"/>
    </source>
</evidence>
<dbReference type="Gene3D" id="1.20.1640.10">
    <property type="entry name" value="Multidrug efflux transporter AcrB transmembrane domain"/>
    <property type="match status" value="2"/>
</dbReference>
<dbReference type="Gene3D" id="3.30.70.1320">
    <property type="entry name" value="Multidrug efflux transporter AcrB pore domain like"/>
    <property type="match status" value="1"/>
</dbReference>
<dbReference type="Gene3D" id="3.30.2090.10">
    <property type="entry name" value="Multidrug efflux transporter AcrB TolC docking domain, DN and DC subdomains"/>
    <property type="match status" value="2"/>
</dbReference>
<dbReference type="KEGG" id="rbd:ALSL_2619"/>
<dbReference type="InterPro" id="IPR027463">
    <property type="entry name" value="AcrB_DN_DC_subdom"/>
</dbReference>
<dbReference type="Pfam" id="PF00873">
    <property type="entry name" value="ACR_tran"/>
    <property type="match status" value="1"/>
</dbReference>
<dbReference type="Gene3D" id="3.30.70.1440">
    <property type="entry name" value="Multidrug efflux transporter AcrB pore domain"/>
    <property type="match status" value="1"/>
</dbReference>
<feature type="transmembrane region" description="Helical" evidence="1">
    <location>
        <begin position="545"/>
        <end position="564"/>
    </location>
</feature>
<sequence>MLGLVRIALTRPYTFIVLALLILIIGPLAALRTPTDIFPEIRIPVIAVVWQYNGLSPGQMAGRVTAPYERVLTTTVNDIEHIEARSIAGFGIIKIFFQPGVNIATANAQVTAVSQTLLKQLPAGITPPMILNFNASTVPILQLALSGKGLTEQNLADLGLNTLRPQLVTVPGAAIPLPYGGKTRQVQIDIDPAKLQARGLSAQDVANALAAQNLITPVGTQKIGSFEYTVLLNNAPDALDALGDLPVKTADGTTVYVRDVAQVRDGAPPQTNVVHVDGGRSVLVNIFKNGAVSTLAIVAGVKQRVEDARASLPDALKIAPIGDQSLFVRAAISGVAKEGLIAAALTSLMVLLFLGSWRSTVIIAVSIPLAVLGSIIALSALGETLNIMTLGGLSLAVGILVDDATVTIENINWHLEHGKDVETAIMDGARQIVTPAFVSLLCICIVFVPMFFLEGVARFLFVPMAEAVMFAMVCSFILSRTLVPTLAKYLLRPHAPHTDEHGTDAALGPSRNPLVRFQRHFEARFERVREAYRGLLAMAMGSRRAFVSGFLAFVLLSFLLMPFLGRNFFPDVDAGQILMHVRAPVGTRMEETARLFAQIQDRIRQIIPPAELGTLVDNIGLSNSSINNAYNNTGTIGEQDGDIQIALEEGHHPTAGYVRRLREVLPRAFPGTVFSFPPADIVSQILNFGAPAPIDLQIRGGKLGLDFAYAQRLLGEIRRVPGVVDARIQQSQANPVFRVDVDRTHAQLLGITERDVTNSLVVNLAGSIQVAPTYWLNPANNITYPIVMQTPQYQLDTLTDLATLPISAAGGARPLQLLGGLASIRRDADNAVVSEYNIQPMVEIFAATQGRDLGAVAGDIRTLIDRHAKELPRGAHVALLGQVETMQNAFSGLLFGLLGAMVLIYLLIVVNFQSWSDPFVIITALPAALAGIVWMLFASHTTLSVPALTGAIMCMGVATANSILVVSFCRERLAEHGDAVLAAVEAGFVRFRPVLMTALAMIIGMTPMALGLGEGGEQNAPLGRAVIGGLLFATCATLFFVPVVFSLIHGRRGAAASVSGASAHVH</sequence>
<feature type="transmembrane region" description="Helical" evidence="1">
    <location>
        <begin position="432"/>
        <end position="453"/>
    </location>
</feature>
<name>A0A2Z6E7Y4_9GAMM</name>
<feature type="transmembrane region" description="Helical" evidence="1">
    <location>
        <begin position="1025"/>
        <end position="1048"/>
    </location>
</feature>
<dbReference type="Gene3D" id="3.30.70.1430">
    <property type="entry name" value="Multidrug efflux transporter AcrB pore domain"/>
    <property type="match status" value="2"/>
</dbReference>
<reference evidence="3" key="2">
    <citation type="submission" date="2018-06" db="EMBL/GenBank/DDBJ databases">
        <title>Genome sequence of Rhodanobacteraceae bacterium strain Dysh456.</title>
        <authorList>
            <person name="Fukui M."/>
        </authorList>
    </citation>
    <scope>NUCLEOTIDE SEQUENCE [LARGE SCALE GENOMIC DNA]</scope>
    <source>
        <strain evidence="3">Dysh456</strain>
    </source>
</reference>
<protein>
    <submittedName>
        <fullName evidence="2">Cobalt-zinc-cadmium resistance protein CzcA</fullName>
    </submittedName>
</protein>
<accession>A0A2Z6E7Y4</accession>
<dbReference type="SUPFAM" id="SSF82693">
    <property type="entry name" value="Multidrug efflux transporter AcrB pore domain, PN1, PN2, PC1 and PC2 subdomains"/>
    <property type="match status" value="2"/>
</dbReference>
<dbReference type="PANTHER" id="PTHR32063:SF8">
    <property type="entry name" value="CATION EFFLUX PROTEIN"/>
    <property type="match status" value="1"/>
</dbReference>
<keyword evidence="1" id="KW-1133">Transmembrane helix</keyword>
<feature type="transmembrane region" description="Helical" evidence="1">
    <location>
        <begin position="919"/>
        <end position="937"/>
    </location>
</feature>
<dbReference type="SUPFAM" id="SSF82714">
    <property type="entry name" value="Multidrug efflux transporter AcrB TolC docking domain, DN and DC subdomains"/>
    <property type="match status" value="2"/>
</dbReference>
<feature type="transmembrane region" description="Helical" evidence="1">
    <location>
        <begin position="994"/>
        <end position="1013"/>
    </location>
</feature>
<dbReference type="PANTHER" id="PTHR32063">
    <property type="match status" value="1"/>
</dbReference>
<dbReference type="Proteomes" id="UP000270530">
    <property type="component" value="Chromosome"/>
</dbReference>
<keyword evidence="3" id="KW-1185">Reference proteome</keyword>
<evidence type="ECO:0000313" key="2">
    <source>
        <dbReference type="EMBL" id="BBD81243.1"/>
    </source>
</evidence>
<dbReference type="GO" id="GO:0005886">
    <property type="term" value="C:plasma membrane"/>
    <property type="evidence" value="ECO:0007669"/>
    <property type="project" value="TreeGrafter"/>
</dbReference>
<gene>
    <name evidence="2" type="ORF">ALSL_2619</name>
</gene>
<evidence type="ECO:0000256" key="1">
    <source>
        <dbReference type="SAM" id="Phobius"/>
    </source>
</evidence>
<dbReference type="OrthoDB" id="9759330at2"/>
<dbReference type="RefSeq" id="WP_126539769.1">
    <property type="nucleotide sequence ID" value="NZ_AP018560.1"/>
</dbReference>
<organism evidence="2 3">
    <name type="scientific">Aerosticca soli</name>
    <dbReference type="NCBI Taxonomy" id="2010829"/>
    <lineage>
        <taxon>Bacteria</taxon>
        <taxon>Pseudomonadati</taxon>
        <taxon>Pseudomonadota</taxon>
        <taxon>Gammaproteobacteria</taxon>
        <taxon>Lysobacterales</taxon>
        <taxon>Rhodanobacteraceae</taxon>
        <taxon>Aerosticca</taxon>
    </lineage>
</organism>
<proteinExistence type="predicted"/>
<dbReference type="AlphaFoldDB" id="A0A2Z6E7Y4"/>
<dbReference type="InterPro" id="IPR001036">
    <property type="entry name" value="Acrflvin-R"/>
</dbReference>
<dbReference type="SUPFAM" id="SSF82866">
    <property type="entry name" value="Multidrug efflux transporter AcrB transmembrane domain"/>
    <property type="match status" value="2"/>
</dbReference>
<feature type="transmembrane region" description="Helical" evidence="1">
    <location>
        <begin position="943"/>
        <end position="966"/>
    </location>
</feature>
<feature type="transmembrane region" description="Helical" evidence="1">
    <location>
        <begin position="459"/>
        <end position="478"/>
    </location>
</feature>
<keyword evidence="1" id="KW-0812">Transmembrane</keyword>
<feature type="transmembrane region" description="Helical" evidence="1">
    <location>
        <begin position="361"/>
        <end position="381"/>
    </location>
</feature>
<dbReference type="GO" id="GO:0042910">
    <property type="term" value="F:xenobiotic transmembrane transporter activity"/>
    <property type="evidence" value="ECO:0007669"/>
    <property type="project" value="TreeGrafter"/>
</dbReference>
<dbReference type="PRINTS" id="PR00702">
    <property type="entry name" value="ACRIFLAVINRP"/>
</dbReference>